<dbReference type="EMBL" id="BART01015668">
    <property type="protein sequence ID" value="GAG87430.1"/>
    <property type="molecule type" value="Genomic_DNA"/>
</dbReference>
<sequence length="41" mass="4696">MKTPKLNKNFVRCKGCGKQFSDVIKAYAHTKVCPKVVRSRQ</sequence>
<proteinExistence type="predicted"/>
<organism evidence="1">
    <name type="scientific">marine sediment metagenome</name>
    <dbReference type="NCBI Taxonomy" id="412755"/>
    <lineage>
        <taxon>unclassified sequences</taxon>
        <taxon>metagenomes</taxon>
        <taxon>ecological metagenomes</taxon>
    </lineage>
</organism>
<evidence type="ECO:0008006" key="2">
    <source>
        <dbReference type="Google" id="ProtNLM"/>
    </source>
</evidence>
<evidence type="ECO:0000313" key="1">
    <source>
        <dbReference type="EMBL" id="GAG87430.1"/>
    </source>
</evidence>
<reference evidence="1" key="1">
    <citation type="journal article" date="2014" name="Front. Microbiol.">
        <title>High frequency of phylogenetically diverse reductive dehalogenase-homologous genes in deep subseafloor sedimentary metagenomes.</title>
        <authorList>
            <person name="Kawai M."/>
            <person name="Futagami T."/>
            <person name="Toyoda A."/>
            <person name="Takaki Y."/>
            <person name="Nishi S."/>
            <person name="Hori S."/>
            <person name="Arai W."/>
            <person name="Tsubouchi T."/>
            <person name="Morono Y."/>
            <person name="Uchiyama I."/>
            <person name="Ito T."/>
            <person name="Fujiyama A."/>
            <person name="Inagaki F."/>
            <person name="Takami H."/>
        </authorList>
    </citation>
    <scope>NUCLEOTIDE SEQUENCE</scope>
    <source>
        <strain evidence="1">Expedition CK06-06</strain>
    </source>
</reference>
<name>X1AXD7_9ZZZZ</name>
<gene>
    <name evidence="1" type="ORF">S01H4_30368</name>
</gene>
<dbReference type="AlphaFoldDB" id="X1AXD7"/>
<comment type="caution">
    <text evidence="1">The sequence shown here is derived from an EMBL/GenBank/DDBJ whole genome shotgun (WGS) entry which is preliminary data.</text>
</comment>
<protein>
    <recommendedName>
        <fullName evidence="2">C2H2-type domain-containing protein</fullName>
    </recommendedName>
</protein>
<accession>X1AXD7</accession>